<evidence type="ECO:0000259" key="1">
    <source>
        <dbReference type="Pfam" id="PF21837"/>
    </source>
</evidence>
<protein>
    <recommendedName>
        <fullName evidence="1">DUF6896 domain-containing protein</fullName>
    </recommendedName>
</protein>
<dbReference type="Pfam" id="PF21837">
    <property type="entry name" value="DUF6896"/>
    <property type="match status" value="1"/>
</dbReference>
<dbReference type="InterPro" id="IPR054191">
    <property type="entry name" value="DUF6896"/>
</dbReference>
<gene>
    <name evidence="2" type="ORF">CS062_02325</name>
</gene>
<dbReference type="EMBL" id="PEOG01000007">
    <property type="protein sequence ID" value="PIM54742.1"/>
    <property type="molecule type" value="Genomic_DNA"/>
</dbReference>
<dbReference type="RefSeq" id="WP_099859858.1">
    <property type="nucleotide sequence ID" value="NZ_PEOG01000007.1"/>
</dbReference>
<evidence type="ECO:0000313" key="2">
    <source>
        <dbReference type="EMBL" id="PIM54742.1"/>
    </source>
</evidence>
<accession>A0A2G9CEJ4</accession>
<sequence>MTERVDLIRQLIPLWYAEMAWAKQLIVRAFQLEKPDDILGMRGRRPIPGTNWTVCTHGIGVDVYKTPATGGIDFDFDKPDPDVWRLQLFFEKQLNDGALNYDVYRELAENEELLVASIKEALNAA</sequence>
<dbReference type="Proteomes" id="UP000231501">
    <property type="component" value="Unassembled WGS sequence"/>
</dbReference>
<dbReference type="OrthoDB" id="9180115at2"/>
<dbReference type="AlphaFoldDB" id="A0A2G9CEJ4"/>
<evidence type="ECO:0000313" key="3">
    <source>
        <dbReference type="Proteomes" id="UP000231501"/>
    </source>
</evidence>
<comment type="caution">
    <text evidence="2">The sequence shown here is derived from an EMBL/GenBank/DDBJ whole genome shotgun (WGS) entry which is preliminary data.</text>
</comment>
<keyword evidence="3" id="KW-1185">Reference proteome</keyword>
<feature type="domain" description="DUF6896" evidence="1">
    <location>
        <begin position="9"/>
        <end position="100"/>
    </location>
</feature>
<organism evidence="2 3">
    <name type="scientific">Roseateles chitinivorans</name>
    <dbReference type="NCBI Taxonomy" id="2917965"/>
    <lineage>
        <taxon>Bacteria</taxon>
        <taxon>Pseudomonadati</taxon>
        <taxon>Pseudomonadota</taxon>
        <taxon>Betaproteobacteria</taxon>
        <taxon>Burkholderiales</taxon>
        <taxon>Sphaerotilaceae</taxon>
        <taxon>Roseateles</taxon>
    </lineage>
</organism>
<reference evidence="2 3" key="1">
    <citation type="submission" date="2017-11" db="EMBL/GenBank/DDBJ databases">
        <title>Draft genome sequence of Mitsuaria sp. HWN-4.</title>
        <authorList>
            <person name="Gundlapally S.R."/>
        </authorList>
    </citation>
    <scope>NUCLEOTIDE SEQUENCE [LARGE SCALE GENOMIC DNA]</scope>
    <source>
        <strain evidence="2 3">HWN-4</strain>
    </source>
</reference>
<name>A0A2G9CEJ4_9BURK</name>
<proteinExistence type="predicted"/>